<dbReference type="Gene3D" id="3.50.50.60">
    <property type="entry name" value="FAD/NAD(P)-binding domain"/>
    <property type="match status" value="2"/>
</dbReference>
<organism evidence="2">
    <name type="scientific">Rhodosorus marinus</name>
    <dbReference type="NCBI Taxonomy" id="101924"/>
    <lineage>
        <taxon>Eukaryota</taxon>
        <taxon>Rhodophyta</taxon>
        <taxon>Stylonematophyceae</taxon>
        <taxon>Stylonematales</taxon>
        <taxon>Stylonemataceae</taxon>
        <taxon>Rhodosorus</taxon>
    </lineage>
</organism>
<gene>
    <name evidence="2" type="ORF">RMAR0315_LOCUS1033</name>
</gene>
<dbReference type="Gene3D" id="3.30.9.10">
    <property type="entry name" value="D-Amino Acid Oxidase, subunit A, domain 2"/>
    <property type="match status" value="1"/>
</dbReference>
<dbReference type="AlphaFoldDB" id="A0A7S0FYQ7"/>
<proteinExistence type="predicted"/>
<dbReference type="SUPFAM" id="SSF51905">
    <property type="entry name" value="FAD/NAD(P)-binding domain"/>
    <property type="match status" value="1"/>
</dbReference>
<reference evidence="2" key="1">
    <citation type="submission" date="2021-01" db="EMBL/GenBank/DDBJ databases">
        <authorList>
            <person name="Corre E."/>
            <person name="Pelletier E."/>
            <person name="Niang G."/>
            <person name="Scheremetjew M."/>
            <person name="Finn R."/>
            <person name="Kale V."/>
            <person name="Holt S."/>
            <person name="Cochrane G."/>
            <person name="Meng A."/>
            <person name="Brown T."/>
            <person name="Cohen L."/>
        </authorList>
    </citation>
    <scope>NUCLEOTIDE SEQUENCE</scope>
    <source>
        <strain evidence="2">UTEX LB 2760</strain>
    </source>
</reference>
<dbReference type="PANTHER" id="PTHR13847">
    <property type="entry name" value="SARCOSINE DEHYDROGENASE-RELATED"/>
    <property type="match status" value="1"/>
</dbReference>
<accession>A0A7S0FYQ7</accession>
<dbReference type="GO" id="GO:0005737">
    <property type="term" value="C:cytoplasm"/>
    <property type="evidence" value="ECO:0007669"/>
    <property type="project" value="TreeGrafter"/>
</dbReference>
<sequence>MDRNKGAGFVTAMAGGGTSNGNVRVRKVVVVGGGIIGASSAYFLAKRGVEVEVLESNGVACAASGKAGGFLALDWNDEGGNPVGPLSRASFTLHKELAQEFGPSAIGYRLISAVAANIPENARHEASKASYLGSVSKETVIGTTETCAQVHPEKLTKALIRGSSAKVTIAKVIGINRSDSKIASLRIEGGATRPIAHDEAVVFALGPWSNLVSKELGLPTFYGQKALSMVVPTDPPLSPYAAFTNWRGKNPEIYPRADEAYVCGFGESLRMVTEKPDEVVPLESGERQLRAFTKEILGSMGDGVPVRACHLPLTEDGIPVIGSLESNGAENGVLAAGHSCWGILNGPATGKAVSELICDGEISLIPKWAVSSISPARFPSRTRSR</sequence>
<name>A0A7S0FYQ7_9RHOD</name>
<dbReference type="PANTHER" id="PTHR13847:SF150">
    <property type="entry name" value="OXIDOREDUCTASE TDA3-RELATED"/>
    <property type="match status" value="1"/>
</dbReference>
<evidence type="ECO:0000259" key="1">
    <source>
        <dbReference type="Pfam" id="PF01266"/>
    </source>
</evidence>
<protein>
    <recommendedName>
        <fullName evidence="1">FAD dependent oxidoreductase domain-containing protein</fullName>
    </recommendedName>
</protein>
<feature type="domain" description="FAD dependent oxidoreductase" evidence="1">
    <location>
        <begin position="27"/>
        <end position="356"/>
    </location>
</feature>
<dbReference type="InterPro" id="IPR006076">
    <property type="entry name" value="FAD-dep_OxRdtase"/>
</dbReference>
<dbReference type="Pfam" id="PF01266">
    <property type="entry name" value="DAO"/>
    <property type="match status" value="1"/>
</dbReference>
<dbReference type="EMBL" id="HBEK01001850">
    <property type="protein sequence ID" value="CAD8391058.1"/>
    <property type="molecule type" value="Transcribed_RNA"/>
</dbReference>
<evidence type="ECO:0000313" key="2">
    <source>
        <dbReference type="EMBL" id="CAD8391058.1"/>
    </source>
</evidence>
<dbReference type="InterPro" id="IPR036188">
    <property type="entry name" value="FAD/NAD-bd_sf"/>
</dbReference>